<keyword evidence="1" id="KW-0812">Transmembrane</keyword>
<evidence type="ECO:0000313" key="4">
    <source>
        <dbReference type="Proteomes" id="UP000823561"/>
    </source>
</evidence>
<dbReference type="EMBL" id="JADWDJ010000006">
    <property type="protein sequence ID" value="KAG5280370.1"/>
    <property type="molecule type" value="Genomic_DNA"/>
</dbReference>
<proteinExistence type="predicted"/>
<keyword evidence="2" id="KW-0732">Signal</keyword>
<dbReference type="Proteomes" id="UP000823561">
    <property type="component" value="Chromosome 6"/>
</dbReference>
<feature type="chain" id="PRO_5043406099" evidence="2">
    <location>
        <begin position="24"/>
        <end position="173"/>
    </location>
</feature>
<feature type="signal peptide" evidence="2">
    <location>
        <begin position="1"/>
        <end position="23"/>
    </location>
</feature>
<evidence type="ECO:0000256" key="2">
    <source>
        <dbReference type="SAM" id="SignalP"/>
    </source>
</evidence>
<name>A0AAV6H2X0_9TELE</name>
<keyword evidence="1" id="KW-1133">Transmembrane helix</keyword>
<keyword evidence="4" id="KW-1185">Reference proteome</keyword>
<feature type="transmembrane region" description="Helical" evidence="1">
    <location>
        <begin position="139"/>
        <end position="161"/>
    </location>
</feature>
<accession>A0AAV6H2X0</accession>
<evidence type="ECO:0000256" key="1">
    <source>
        <dbReference type="SAM" id="Phobius"/>
    </source>
</evidence>
<organism evidence="3 4">
    <name type="scientific">Alosa alosa</name>
    <name type="common">allis shad</name>
    <dbReference type="NCBI Taxonomy" id="278164"/>
    <lineage>
        <taxon>Eukaryota</taxon>
        <taxon>Metazoa</taxon>
        <taxon>Chordata</taxon>
        <taxon>Craniata</taxon>
        <taxon>Vertebrata</taxon>
        <taxon>Euteleostomi</taxon>
        <taxon>Actinopterygii</taxon>
        <taxon>Neopterygii</taxon>
        <taxon>Teleostei</taxon>
        <taxon>Clupei</taxon>
        <taxon>Clupeiformes</taxon>
        <taxon>Clupeoidei</taxon>
        <taxon>Clupeidae</taxon>
        <taxon>Alosa</taxon>
    </lineage>
</organism>
<keyword evidence="1" id="KW-0472">Membrane</keyword>
<sequence length="173" mass="19197">MAQKWILWVICGTLLALSMEGDGIKVSCGEVVGFIGQKVNVTCTIDYSKVVNAIADCGFEYFTINESDQYVCHDSTYKCDTLVTEIISYILNPKRGSYLFTVKTNCGIGKANFDLMLNAVTDQETPAALPLLKHPTRNFSGVFIAFGLFVLFLLLALTVFVNKRRKTQMDLNA</sequence>
<comment type="caution">
    <text evidence="3">The sequence shown here is derived from an EMBL/GenBank/DDBJ whole genome shotgun (WGS) entry which is preliminary data.</text>
</comment>
<gene>
    <name evidence="3" type="ORF">AALO_G00088340</name>
</gene>
<dbReference type="AlphaFoldDB" id="A0AAV6H2X0"/>
<reference evidence="3" key="1">
    <citation type="submission" date="2020-10" db="EMBL/GenBank/DDBJ databases">
        <title>Chromosome-scale genome assembly of the Allis shad, Alosa alosa.</title>
        <authorList>
            <person name="Margot Z."/>
            <person name="Christophe K."/>
            <person name="Cabau C."/>
            <person name="Louis A."/>
            <person name="Berthelot C."/>
            <person name="Parey E."/>
            <person name="Roest Crollius H."/>
            <person name="Montfort J."/>
            <person name="Robinson-Rechavi M."/>
            <person name="Bucao C."/>
            <person name="Bouchez O."/>
            <person name="Gislard M."/>
            <person name="Lluch J."/>
            <person name="Milhes M."/>
            <person name="Lampietro C."/>
            <person name="Lopez Roques C."/>
            <person name="Donnadieu C."/>
            <person name="Braasch I."/>
            <person name="Desvignes T."/>
            <person name="Postlethwait J."/>
            <person name="Bobe J."/>
            <person name="Guiguen Y."/>
        </authorList>
    </citation>
    <scope>NUCLEOTIDE SEQUENCE</scope>
    <source>
        <strain evidence="3">M-15738</strain>
        <tissue evidence="3">Blood</tissue>
    </source>
</reference>
<protein>
    <submittedName>
        <fullName evidence="3">Uncharacterized protein</fullName>
    </submittedName>
</protein>
<evidence type="ECO:0000313" key="3">
    <source>
        <dbReference type="EMBL" id="KAG5280370.1"/>
    </source>
</evidence>